<evidence type="ECO:0000256" key="1">
    <source>
        <dbReference type="SAM" id="MobiDB-lite"/>
    </source>
</evidence>
<dbReference type="EMBL" id="JASPKY010000462">
    <property type="protein sequence ID" value="KAK9696073.1"/>
    <property type="molecule type" value="Genomic_DNA"/>
</dbReference>
<sequence>MTDQYCFAIAQANPRTMADLVALCAKWMDLFERRKPAAKPSGAAVPAGPPKTATMADLVALCAKWMDLFERRKPAAKPSGAAVPAGPPKTAGPPRTAGPTKYHLEPEGQPPRPPGQTIKRPDAHQNVGSAQDTISTEIVRSSLVGSKTANQAQKTKSGKE</sequence>
<proteinExistence type="predicted"/>
<dbReference type="Proteomes" id="UP001458880">
    <property type="component" value="Unassembled WGS sequence"/>
</dbReference>
<accession>A0AAW1J0G1</accession>
<protein>
    <submittedName>
        <fullName evidence="2">Uncharacterized protein</fullName>
    </submittedName>
</protein>
<reference evidence="2 3" key="1">
    <citation type="journal article" date="2024" name="BMC Genomics">
        <title>De novo assembly and annotation of Popillia japonica's genome with initial clues to its potential as an invasive pest.</title>
        <authorList>
            <person name="Cucini C."/>
            <person name="Boschi S."/>
            <person name="Funari R."/>
            <person name="Cardaioli E."/>
            <person name="Iannotti N."/>
            <person name="Marturano G."/>
            <person name="Paoli F."/>
            <person name="Bruttini M."/>
            <person name="Carapelli A."/>
            <person name="Frati F."/>
            <person name="Nardi F."/>
        </authorList>
    </citation>
    <scope>NUCLEOTIDE SEQUENCE [LARGE SCALE GENOMIC DNA]</scope>
    <source>
        <strain evidence="2">DMR45628</strain>
    </source>
</reference>
<comment type="caution">
    <text evidence="2">The sequence shown here is derived from an EMBL/GenBank/DDBJ whole genome shotgun (WGS) entry which is preliminary data.</text>
</comment>
<name>A0AAW1J0G1_POPJA</name>
<gene>
    <name evidence="2" type="ORF">QE152_g32142</name>
</gene>
<evidence type="ECO:0000313" key="3">
    <source>
        <dbReference type="Proteomes" id="UP001458880"/>
    </source>
</evidence>
<organism evidence="2 3">
    <name type="scientific">Popillia japonica</name>
    <name type="common">Japanese beetle</name>
    <dbReference type="NCBI Taxonomy" id="7064"/>
    <lineage>
        <taxon>Eukaryota</taxon>
        <taxon>Metazoa</taxon>
        <taxon>Ecdysozoa</taxon>
        <taxon>Arthropoda</taxon>
        <taxon>Hexapoda</taxon>
        <taxon>Insecta</taxon>
        <taxon>Pterygota</taxon>
        <taxon>Neoptera</taxon>
        <taxon>Endopterygota</taxon>
        <taxon>Coleoptera</taxon>
        <taxon>Polyphaga</taxon>
        <taxon>Scarabaeiformia</taxon>
        <taxon>Scarabaeidae</taxon>
        <taxon>Rutelinae</taxon>
        <taxon>Popillia</taxon>
    </lineage>
</organism>
<dbReference type="AlphaFoldDB" id="A0AAW1J0G1"/>
<evidence type="ECO:0000313" key="2">
    <source>
        <dbReference type="EMBL" id="KAK9696073.1"/>
    </source>
</evidence>
<feature type="region of interest" description="Disordered" evidence="1">
    <location>
        <begin position="74"/>
        <end position="160"/>
    </location>
</feature>
<keyword evidence="3" id="KW-1185">Reference proteome</keyword>
<feature type="compositionally biased region" description="Polar residues" evidence="1">
    <location>
        <begin position="126"/>
        <end position="160"/>
    </location>
</feature>